<evidence type="ECO:0000259" key="1">
    <source>
        <dbReference type="Pfam" id="PF25298"/>
    </source>
</evidence>
<dbReference type="InterPro" id="IPR011011">
    <property type="entry name" value="Znf_FYVE_PHD"/>
</dbReference>
<sequence>MTSLLKCGKCRKQLQPDKFICCVECNRCYHYGKACAGISESKGAAKQDSWRCRPCQSDSHSTTEEEPSSNTDAIAALSSKLEALLPLNAAISSLAAKVDVLLTLKDSVNSLHESVEGVKSSMAFLSEKYDQVIASTNKHETVIGDLQGETETLKLAVHEQSQEILQVRSELNELEQYSRLANLEIHGLPVEQNEELIPILQQLAEKLEIDFDSNDVVAAHRIPSRRNATPPVLIKFSSSTVKERWMNDRGKLRTLGEREKQPQLYFNENLTAFNKNLFWAARVKGKENRFKFVWVKNGKIFAKKMEAAPLLRIKGYADLDLIT</sequence>
<dbReference type="OMA" id="FICCVEC"/>
<organism evidence="2 3">
    <name type="scientific">Haemaphysalis longicornis</name>
    <name type="common">Bush tick</name>
    <dbReference type="NCBI Taxonomy" id="44386"/>
    <lineage>
        <taxon>Eukaryota</taxon>
        <taxon>Metazoa</taxon>
        <taxon>Ecdysozoa</taxon>
        <taxon>Arthropoda</taxon>
        <taxon>Chelicerata</taxon>
        <taxon>Arachnida</taxon>
        <taxon>Acari</taxon>
        <taxon>Parasitiformes</taxon>
        <taxon>Ixodida</taxon>
        <taxon>Ixodoidea</taxon>
        <taxon>Ixodidae</taxon>
        <taxon>Haemaphysalinae</taxon>
        <taxon>Haemaphysalis</taxon>
    </lineage>
</organism>
<dbReference type="Proteomes" id="UP000821853">
    <property type="component" value="Chromosome 2"/>
</dbReference>
<dbReference type="EMBL" id="JABSTR010000004">
    <property type="protein sequence ID" value="KAH9366728.1"/>
    <property type="molecule type" value="Genomic_DNA"/>
</dbReference>
<gene>
    <name evidence="2" type="ORF">HPB48_022789</name>
</gene>
<name>A0A9J6FWH4_HAELO</name>
<dbReference type="SUPFAM" id="SSF57903">
    <property type="entry name" value="FYVE/PHD zinc finger"/>
    <property type="match status" value="1"/>
</dbReference>
<feature type="domain" description="FP protein C-terminal" evidence="1">
    <location>
        <begin position="271"/>
        <end position="322"/>
    </location>
</feature>
<dbReference type="Gene3D" id="3.30.40.10">
    <property type="entry name" value="Zinc/RING finger domain, C3HC4 (zinc finger)"/>
    <property type="match status" value="1"/>
</dbReference>
<dbReference type="InterPro" id="IPR057251">
    <property type="entry name" value="FP_C"/>
</dbReference>
<reference evidence="2 3" key="1">
    <citation type="journal article" date="2020" name="Cell">
        <title>Large-Scale Comparative Analyses of Tick Genomes Elucidate Their Genetic Diversity and Vector Capacities.</title>
        <authorList>
            <consortium name="Tick Genome and Microbiome Consortium (TIGMIC)"/>
            <person name="Jia N."/>
            <person name="Wang J."/>
            <person name="Shi W."/>
            <person name="Du L."/>
            <person name="Sun Y."/>
            <person name="Zhan W."/>
            <person name="Jiang J.F."/>
            <person name="Wang Q."/>
            <person name="Zhang B."/>
            <person name="Ji P."/>
            <person name="Bell-Sakyi L."/>
            <person name="Cui X.M."/>
            <person name="Yuan T.T."/>
            <person name="Jiang B.G."/>
            <person name="Yang W.F."/>
            <person name="Lam T.T."/>
            <person name="Chang Q.C."/>
            <person name="Ding S.J."/>
            <person name="Wang X.J."/>
            <person name="Zhu J.G."/>
            <person name="Ruan X.D."/>
            <person name="Zhao L."/>
            <person name="Wei J.T."/>
            <person name="Ye R.Z."/>
            <person name="Que T.C."/>
            <person name="Du C.H."/>
            <person name="Zhou Y.H."/>
            <person name="Cheng J.X."/>
            <person name="Dai P.F."/>
            <person name="Guo W.B."/>
            <person name="Han X.H."/>
            <person name="Huang E.J."/>
            <person name="Li L.F."/>
            <person name="Wei W."/>
            <person name="Gao Y.C."/>
            <person name="Liu J.Z."/>
            <person name="Shao H.Z."/>
            <person name="Wang X."/>
            <person name="Wang C.C."/>
            <person name="Yang T.C."/>
            <person name="Huo Q.B."/>
            <person name="Li W."/>
            <person name="Chen H.Y."/>
            <person name="Chen S.E."/>
            <person name="Zhou L.G."/>
            <person name="Ni X.B."/>
            <person name="Tian J.H."/>
            <person name="Sheng Y."/>
            <person name="Liu T."/>
            <person name="Pan Y.S."/>
            <person name="Xia L.Y."/>
            <person name="Li J."/>
            <person name="Zhao F."/>
            <person name="Cao W.C."/>
        </authorList>
    </citation>
    <scope>NUCLEOTIDE SEQUENCE [LARGE SCALE GENOMIC DNA]</scope>
    <source>
        <strain evidence="2">HaeL-2018</strain>
    </source>
</reference>
<dbReference type="Pfam" id="PF25298">
    <property type="entry name" value="Baculo_FP_2nd"/>
    <property type="match status" value="1"/>
</dbReference>
<dbReference type="AlphaFoldDB" id="A0A9J6FWH4"/>
<dbReference type="VEuPathDB" id="VectorBase:HLOH_047783"/>
<evidence type="ECO:0000313" key="3">
    <source>
        <dbReference type="Proteomes" id="UP000821853"/>
    </source>
</evidence>
<dbReference type="InterPro" id="IPR013083">
    <property type="entry name" value="Znf_RING/FYVE/PHD"/>
</dbReference>
<dbReference type="PANTHER" id="PTHR11505">
    <property type="entry name" value="L1 TRANSPOSABLE ELEMENT-RELATED"/>
    <property type="match status" value="1"/>
</dbReference>
<dbReference type="InterPro" id="IPR004244">
    <property type="entry name" value="Transposase_22"/>
</dbReference>
<protein>
    <recommendedName>
        <fullName evidence="1">FP protein C-terminal domain-containing protein</fullName>
    </recommendedName>
</protein>
<proteinExistence type="predicted"/>
<dbReference type="OrthoDB" id="6512752at2759"/>
<evidence type="ECO:0000313" key="2">
    <source>
        <dbReference type="EMBL" id="KAH9366728.1"/>
    </source>
</evidence>
<keyword evidence="3" id="KW-1185">Reference proteome</keyword>
<accession>A0A9J6FWH4</accession>
<comment type="caution">
    <text evidence="2">The sequence shown here is derived from an EMBL/GenBank/DDBJ whole genome shotgun (WGS) entry which is preliminary data.</text>
</comment>
<dbReference type="CDD" id="cd15489">
    <property type="entry name" value="PHD_SF"/>
    <property type="match status" value="1"/>
</dbReference>